<dbReference type="Gene3D" id="2.40.33.20">
    <property type="entry name" value="PK beta-barrel domain-like"/>
    <property type="match status" value="1"/>
</dbReference>
<dbReference type="Pfam" id="PF03473">
    <property type="entry name" value="MOSC"/>
    <property type="match status" value="1"/>
</dbReference>
<dbReference type="PANTHER" id="PTHR36930">
    <property type="entry name" value="METAL-SULFUR CLUSTER BIOSYNTHESIS PROTEINS YUAD-RELATED"/>
    <property type="match status" value="1"/>
</dbReference>
<dbReference type="STRING" id="868131.MSWAN_0975"/>
<name>F6D359_METPW</name>
<evidence type="ECO:0000313" key="2">
    <source>
        <dbReference type="EMBL" id="AEG17999.1"/>
    </source>
</evidence>
<dbReference type="eggNOG" id="arCOG11383">
    <property type="taxonomic scope" value="Archaea"/>
</dbReference>
<dbReference type="GeneID" id="10668477"/>
<dbReference type="AlphaFoldDB" id="F6D359"/>
<accession>F6D359</accession>
<sequence>MALNSKNSSGGIIAVSTSHKKGTKKKNIEQGLLMENYGLSGDAHSSSETHRQISLLAIESIKKMQNLGLDVNPGDFAENITTNGIELKTLPIGTKLSAGVGILEVTQIGKECHNHCEIGRQVGDCIMPKEGIFCRVITGGKVKVGDEIKII</sequence>
<gene>
    <name evidence="2" type="ordered locus">MSWAN_0975</name>
</gene>
<protein>
    <submittedName>
        <fullName evidence="2">MOSC domain containing protein</fullName>
    </submittedName>
</protein>
<reference evidence="2 3" key="1">
    <citation type="journal article" date="2014" name="Int. J. Syst. Evol. Microbiol.">
        <title>Methanobacterium paludis sp. nov. and a novel strain of Methanobacterium lacus isolated from northern peatlands.</title>
        <authorList>
            <person name="Cadillo-Quiroz H."/>
            <person name="Brauer S.L."/>
            <person name="Goodson N."/>
            <person name="Yavitt J.B."/>
            <person name="Zinder S.H."/>
        </authorList>
    </citation>
    <scope>NUCLEOTIDE SEQUENCE [LARGE SCALE GENOMIC DNA]</scope>
    <source>
        <strain evidence="3">DSM 25820 / JCM 18151 / SWAN1</strain>
    </source>
</reference>
<dbReference type="PANTHER" id="PTHR36930:SF1">
    <property type="entry name" value="MOSC DOMAIN-CONTAINING PROTEIN"/>
    <property type="match status" value="1"/>
</dbReference>
<dbReference type="KEGG" id="mew:MSWAN_0975"/>
<dbReference type="InterPro" id="IPR011037">
    <property type="entry name" value="Pyrv_Knase-like_insert_dom_sf"/>
</dbReference>
<dbReference type="InterPro" id="IPR005302">
    <property type="entry name" value="MoCF_Sase_C"/>
</dbReference>
<dbReference type="HOGENOM" id="CLU_122785_1_0_2"/>
<keyword evidence="3" id="KW-1185">Reference proteome</keyword>
<evidence type="ECO:0000313" key="3">
    <source>
        <dbReference type="Proteomes" id="UP000009231"/>
    </source>
</evidence>
<proteinExistence type="predicted"/>
<dbReference type="SUPFAM" id="SSF50800">
    <property type="entry name" value="PK beta-barrel domain-like"/>
    <property type="match status" value="1"/>
</dbReference>
<evidence type="ECO:0000259" key="1">
    <source>
        <dbReference type="PROSITE" id="PS51340"/>
    </source>
</evidence>
<organism evidence="2 3">
    <name type="scientific">Methanobacterium paludis (strain DSM 25820 / JCM 18151 / SWAN1)</name>
    <dbReference type="NCBI Taxonomy" id="868131"/>
    <lineage>
        <taxon>Archaea</taxon>
        <taxon>Methanobacteriati</taxon>
        <taxon>Methanobacteriota</taxon>
        <taxon>Methanomada group</taxon>
        <taxon>Methanobacteria</taxon>
        <taxon>Methanobacteriales</taxon>
        <taxon>Methanobacteriaceae</taxon>
        <taxon>Methanobacterium</taxon>
    </lineage>
</organism>
<dbReference type="OrthoDB" id="68158at2157"/>
<dbReference type="GO" id="GO:0030170">
    <property type="term" value="F:pyridoxal phosphate binding"/>
    <property type="evidence" value="ECO:0007669"/>
    <property type="project" value="InterPro"/>
</dbReference>
<dbReference type="Proteomes" id="UP000009231">
    <property type="component" value="Chromosome"/>
</dbReference>
<dbReference type="EMBL" id="CP002772">
    <property type="protein sequence ID" value="AEG17999.1"/>
    <property type="molecule type" value="Genomic_DNA"/>
</dbReference>
<dbReference type="InterPro" id="IPR052716">
    <property type="entry name" value="MOSC_domain"/>
</dbReference>
<dbReference type="GO" id="GO:0030151">
    <property type="term" value="F:molybdenum ion binding"/>
    <property type="evidence" value="ECO:0007669"/>
    <property type="project" value="InterPro"/>
</dbReference>
<feature type="domain" description="MOSC" evidence="1">
    <location>
        <begin position="26"/>
        <end position="151"/>
    </location>
</feature>
<dbReference type="GO" id="GO:0003824">
    <property type="term" value="F:catalytic activity"/>
    <property type="evidence" value="ECO:0007669"/>
    <property type="project" value="InterPro"/>
</dbReference>
<dbReference type="PROSITE" id="PS51340">
    <property type="entry name" value="MOSC"/>
    <property type="match status" value="1"/>
</dbReference>
<dbReference type="RefSeq" id="WP_013825501.1">
    <property type="nucleotide sequence ID" value="NC_015574.1"/>
</dbReference>